<dbReference type="OMA" id="LSRIWVY"/>
<dbReference type="VEuPathDB" id="PlasmoDB:PmUG01_09046600"/>
<sequence>MEYSEEGKKNLCYECENVESMIYKTKNKLYVLDQLDENFVSKNYFVNNYLLCDKNEDSNMETQIKYISKETLDENKTVGCYNALEKVGNKYKAKTNISLVHDCSEYSEQGKQIGICYNSQKMEAICGGNYKYYNYSNNCSSGLSRKKGENKSNTNLSLDYYENVFCFQLVLKEIITEMNEIKFKLNLLEFYNFFSKINDCIVVGIIPSTDEQQKEKQSDLLILNFINLLLYRQNELIGLNDLTKNYMKNKVRLEKGVKNKKMDKMGKTVKAEKVEKMCTHYYGIFIIEKLNYIINNNKNIYDENNNLINPHYLINIFPPSNIKLGPSSFICANMLFAYNYIYFKRENLLFASVDSYNILKKKKYGSMPYFGLKQHNYMPVNKENKSVNFMDYFYEYIYSSNIYYKNLLNINISREKRSRKKIDQHKLNEKKDTYIEETYHECTSNSKCTPKEDNIMDVVNKLRDAFNEEEGKYSPSTFNIYSVLKKLCNRLFNQHDQNVKNHVGFKNICTFENKDFQYEFDNSQDIYNHFSHEPYFFLHHINQTKTNECGNFNIQEVKNEREYTIYRIYTFLFYICDIVFYVQKTALSFHTTIDPFFEKFLKFLYRYNSNFSAKSTKTELHFVYNDEDTNEFFNKYSKFYHNKIRKKKKKKENGTLKKKKEKKNDSDEYIYKWSESDSTDKLMAKKDTYYYSEDCERILMNYVYTNYDMVEKEKMEKLKSIIENNIMEKIQKNKLFCYGSNIVTIVLNYNFESNNLYKYFDEDKKMRLEYFPFFKYNICKYQKKHRKDINNSKCSFCVKNNFTCSYCLKKKSTSLYAEIFNNIFYNEKYDVSNSNYIHPTFSVDLFQKRIYRLIYKKKKGAINYFVDYFSALSDIREEEKLSPDNCLTFNYSYSCDNTSFTNVKTNIDIFLGKMNHSNIVYPKNDTKKNSDKEVDEKKCTINSHRENKGNTTSMVDSKISSYLLNNSVKNNVSICYNSFFYQWIKEVNNFNVTINDLIIYISTYDILYKYNVLKNKKLDIQRCKCISCRFSNIVSVKCDNFCEYEQNKNTQIREIIPLNDITKSRRNSTQLLNKGDINTGIDDGRIHLELKTLNEENKNKLPELHVLNEKNLLIHNNKDKAPIQKDNISNQEGLYTPSNSKGAKNNCYGVNSREEDYKENKKISKEEKKINNYNNKFICPDNSISNKKDHINRNNEQVCSNDKKFESQVIRMQNYIDINLFSKTGNNHSCKKKNDLVKNEVKNNYHMFYKNNDYSSTIIEGIFYILHKCYVSLPKELKGHELVDNLLDLIEMFLLYLLNKGFHILHEQELFVNTIKSLHAYFLFSLNKTKDIITSYIINNDNVDLIINPCIFLFMKHLIREEKRMHNRKLDEYSLFKNLSGRKSNGINYAYLHQLESGKYEKGKDNNKDIEKDKNNDIEKDNEKEDEKDKKEENNYIKKREHIYREFSTPFEENFMYTFIMSALNLNYCENLKLLKKKSETVFSNVTVLAYNFKSIKMYKDFVNNELKTKYNNSIIFKLKNDFSLYLCKEDLCNIHNQKHNSYLFKNFINTFDNIQLYQLKDNPNIYLYVNVECECYQGCRYFKSINSTTNYFHKYNEKGSSTQGNKEHGKKIVDFKKDASFKIEQLNDLNLTGIDYFNISKGANAISQRGEKYVYVKNSSLNDNCNKDDVKKNKNATYNTTEFIGNKVLIHTLPVFDTCPAHVNNINQNENLNYFIKNTNAKLSRIWVYSPVIKNISFRTKICIPLPLTQLYKMKEKLENNEHFEFERFDVNEENFVYMYLSHGEILVPQHTLALLTFPLFFYVCSKKLLNEINNLLNQNGKTDTNYITQKNNLFCSKFEENFFFYHFYIDINIFDVSNSSQESESLVNAYASNHCKSTAHVHHTTVNKKDTKKKSTENNLTSSKGCNKQKYVILPFPYFYNCTNELNNYRISIDFTELEI</sequence>
<dbReference type="EMBL" id="FLQW01004112">
    <property type="protein sequence ID" value="SBS96547.1"/>
    <property type="molecule type" value="Genomic_DNA"/>
</dbReference>
<feature type="region of interest" description="Disordered" evidence="1">
    <location>
        <begin position="1129"/>
        <end position="1149"/>
    </location>
</feature>
<feature type="region of interest" description="Disordered" evidence="1">
    <location>
        <begin position="1402"/>
        <end position="1432"/>
    </location>
</feature>
<dbReference type="Proteomes" id="UP000078597">
    <property type="component" value="Unassembled WGS sequence"/>
</dbReference>
<proteinExistence type="predicted"/>
<evidence type="ECO:0000313" key="2">
    <source>
        <dbReference type="EMBL" id="SBS96547.1"/>
    </source>
</evidence>
<dbReference type="RefSeq" id="XP_028861787.1">
    <property type="nucleotide sequence ID" value="XM_029005171.1"/>
</dbReference>
<dbReference type="KEGG" id="pmal:PMUG01_09046600"/>
<name>A0A1A8WYR3_PLAMA</name>
<dbReference type="OrthoDB" id="384619at2759"/>
<evidence type="ECO:0000313" key="4">
    <source>
        <dbReference type="Proteomes" id="UP000078597"/>
    </source>
</evidence>
<organism evidence="2 4">
    <name type="scientific">Plasmodium malariae</name>
    <dbReference type="NCBI Taxonomy" id="5858"/>
    <lineage>
        <taxon>Eukaryota</taxon>
        <taxon>Sar</taxon>
        <taxon>Alveolata</taxon>
        <taxon>Apicomplexa</taxon>
        <taxon>Aconoidasida</taxon>
        <taxon>Haemosporida</taxon>
        <taxon>Plasmodiidae</taxon>
        <taxon>Plasmodium</taxon>
        <taxon>Plasmodium (Plasmodium)</taxon>
    </lineage>
</organism>
<evidence type="ECO:0000313" key="5">
    <source>
        <dbReference type="Proteomes" id="UP000219813"/>
    </source>
</evidence>
<reference evidence="4" key="1">
    <citation type="submission" date="2016-05" db="EMBL/GenBank/DDBJ databases">
        <authorList>
            <person name="Naeem Raeece"/>
        </authorList>
    </citation>
    <scope>NUCLEOTIDE SEQUENCE [LARGE SCALE GENOMIC DNA]</scope>
</reference>
<feature type="compositionally biased region" description="Polar residues" evidence="1">
    <location>
        <begin position="1129"/>
        <end position="1143"/>
    </location>
</feature>
<evidence type="ECO:0000313" key="3">
    <source>
        <dbReference type="EMBL" id="SCN12890.1"/>
    </source>
</evidence>
<keyword evidence="5" id="KW-1185">Reference proteome</keyword>
<reference evidence="2" key="2">
    <citation type="submission" date="2016-05" db="EMBL/GenBank/DDBJ databases">
        <authorList>
            <person name="Lavstsen T."/>
            <person name="Jespersen J.S."/>
        </authorList>
    </citation>
    <scope>NUCLEOTIDE SEQUENCE [LARGE SCALE GENOMIC DNA]</scope>
</reference>
<protein>
    <submittedName>
        <fullName evidence="2">Uncharacterized protein</fullName>
    </submittedName>
</protein>
<accession>A0A1A8WYR3</accession>
<reference evidence="3 5" key="3">
    <citation type="submission" date="2016-06" db="EMBL/GenBank/DDBJ databases">
        <authorList>
            <consortium name="Pathogen Informatics"/>
        </authorList>
    </citation>
    <scope>NUCLEOTIDE SEQUENCE [LARGE SCALE GENOMIC DNA]</scope>
</reference>
<dbReference type="Proteomes" id="UP000219813">
    <property type="component" value="Chromosome 9"/>
</dbReference>
<evidence type="ECO:0000256" key="1">
    <source>
        <dbReference type="SAM" id="MobiDB-lite"/>
    </source>
</evidence>
<dbReference type="EMBL" id="LT594630">
    <property type="protein sequence ID" value="SCN12890.1"/>
    <property type="molecule type" value="Genomic_DNA"/>
</dbReference>
<gene>
    <name evidence="3" type="primary">PmUG01_09046600</name>
    <name evidence="2" type="ORF">PMALA_054720</name>
    <name evidence="3" type="ORF">PMUG01_09046600</name>
</gene>
<dbReference type="GeneID" id="39868994"/>